<reference evidence="1" key="1">
    <citation type="submission" date="2021-11" db="EMBL/GenBank/DDBJ databases">
        <title>Description of novel Chryseobacterium species.</title>
        <authorList>
            <person name="Saticioglu I.B."/>
            <person name="Ay H."/>
            <person name="Altun S."/>
            <person name="Duman M."/>
        </authorList>
    </citation>
    <scope>NUCLEOTIDE SEQUENCE</scope>
    <source>
        <strain evidence="1">C-17</strain>
    </source>
</reference>
<protein>
    <submittedName>
        <fullName evidence="1">Uncharacterized protein</fullName>
    </submittedName>
</protein>
<accession>A0A9Q3V2T3</accession>
<gene>
    <name evidence="1" type="ORF">LO744_05000</name>
</gene>
<dbReference type="RefSeq" id="WP_230667494.1">
    <property type="nucleotide sequence ID" value="NZ_JAJNAY010000001.1"/>
</dbReference>
<organism evidence="1 2">
    <name type="scientific">Chryseobacterium turcicum</name>
    <dbReference type="NCBI Taxonomy" id="2898076"/>
    <lineage>
        <taxon>Bacteria</taxon>
        <taxon>Pseudomonadati</taxon>
        <taxon>Bacteroidota</taxon>
        <taxon>Flavobacteriia</taxon>
        <taxon>Flavobacteriales</taxon>
        <taxon>Weeksellaceae</taxon>
        <taxon>Chryseobacterium group</taxon>
        <taxon>Chryseobacterium</taxon>
    </lineage>
</organism>
<dbReference type="Proteomes" id="UP001108025">
    <property type="component" value="Unassembled WGS sequence"/>
</dbReference>
<proteinExistence type="predicted"/>
<keyword evidence="2" id="KW-1185">Reference proteome</keyword>
<evidence type="ECO:0000313" key="2">
    <source>
        <dbReference type="Proteomes" id="UP001108025"/>
    </source>
</evidence>
<dbReference type="AlphaFoldDB" id="A0A9Q3V2T3"/>
<name>A0A9Q3V2T3_9FLAO</name>
<comment type="caution">
    <text evidence="1">The sequence shown here is derived from an EMBL/GenBank/DDBJ whole genome shotgun (WGS) entry which is preliminary data.</text>
</comment>
<evidence type="ECO:0000313" key="1">
    <source>
        <dbReference type="EMBL" id="MCD1116211.1"/>
    </source>
</evidence>
<sequence>MEKVETLKAQSKIGGEKGFNIKADGTTSSIINGGEHQVDLGSEAGWQGGYHNHTPTGIKMLSLKLLNYALAQPNGDFGDAFFGMFGSEECSTCPDGYKYHNYIIRFNGTSQELEKYLFQTTWDKVALSKDYQKRENSLSNNSAYTDNDGKSLNQKGLEKLFFDTLKGMNMDGKVNLQRVDNEGIIQNITLDNNNQPTATPCP</sequence>
<dbReference type="EMBL" id="JAJNAY010000001">
    <property type="protein sequence ID" value="MCD1116211.1"/>
    <property type="molecule type" value="Genomic_DNA"/>
</dbReference>